<evidence type="ECO:0000313" key="4">
    <source>
        <dbReference type="Proteomes" id="UP000238954"/>
    </source>
</evidence>
<evidence type="ECO:0008006" key="5">
    <source>
        <dbReference type="Google" id="ProtNLM"/>
    </source>
</evidence>
<sequence length="113" mass="12634">MMPMQSSDAAMQMLIEQVRRLSDSVDRFNSTMSQMQQQLARMEAENLHTVERREKNEARLSKVEDRVGVLEAWRSEQRGERGFLAAVLKSPVLHVIGGVIVGLVAAIKGGVIK</sequence>
<evidence type="ECO:0000313" key="3">
    <source>
        <dbReference type="EMBL" id="PQM29394.1"/>
    </source>
</evidence>
<reference evidence="4" key="1">
    <citation type="submission" date="2017-11" db="EMBL/GenBank/DDBJ databases">
        <title>The complete genome sequence of Sphingopyxis pomeranensis sp. nov. strain WS5A3p.</title>
        <authorList>
            <person name="Kaminski M.A."/>
        </authorList>
    </citation>
    <scope>NUCLEOTIDE SEQUENCE [LARGE SCALE GENOMIC DNA]</scope>
    <source>
        <strain evidence="4">WS5A3p</strain>
    </source>
</reference>
<evidence type="ECO:0000256" key="2">
    <source>
        <dbReference type="SAM" id="Phobius"/>
    </source>
</evidence>
<dbReference type="AlphaFoldDB" id="A0A2S8BAE7"/>
<keyword evidence="2" id="KW-0472">Membrane</keyword>
<feature type="transmembrane region" description="Helical" evidence="2">
    <location>
        <begin position="83"/>
        <end position="107"/>
    </location>
</feature>
<keyword evidence="2" id="KW-0812">Transmembrane</keyword>
<proteinExistence type="predicted"/>
<comment type="caution">
    <text evidence="3">The sequence shown here is derived from an EMBL/GenBank/DDBJ whole genome shotgun (WGS) entry which is preliminary data.</text>
</comment>
<dbReference type="EMBL" id="PHFW01000001">
    <property type="protein sequence ID" value="PQM29394.1"/>
    <property type="molecule type" value="Genomic_DNA"/>
</dbReference>
<keyword evidence="4" id="KW-1185">Reference proteome</keyword>
<organism evidence="3 4">
    <name type="scientific">Sphingopyxis lindanitolerans</name>
    <dbReference type="NCBI Taxonomy" id="2054227"/>
    <lineage>
        <taxon>Bacteria</taxon>
        <taxon>Pseudomonadati</taxon>
        <taxon>Pseudomonadota</taxon>
        <taxon>Alphaproteobacteria</taxon>
        <taxon>Sphingomonadales</taxon>
        <taxon>Sphingomonadaceae</taxon>
        <taxon>Sphingopyxis</taxon>
    </lineage>
</organism>
<evidence type="ECO:0000256" key="1">
    <source>
        <dbReference type="SAM" id="Coils"/>
    </source>
</evidence>
<protein>
    <recommendedName>
        <fullName evidence="5">DUF1515 domain-containing protein</fullName>
    </recommendedName>
</protein>
<name>A0A2S8BAE7_9SPHN</name>
<dbReference type="Proteomes" id="UP000238954">
    <property type="component" value="Chromosome"/>
</dbReference>
<keyword evidence="2" id="KW-1133">Transmembrane helix</keyword>
<feature type="coiled-coil region" evidence="1">
    <location>
        <begin position="18"/>
        <end position="52"/>
    </location>
</feature>
<accession>A0A2S8BAE7</accession>
<gene>
    <name evidence="3" type="ORF">CVO77_00190</name>
</gene>
<keyword evidence="1" id="KW-0175">Coiled coil</keyword>